<feature type="transmembrane region" description="Helical" evidence="1">
    <location>
        <begin position="38"/>
        <end position="57"/>
    </location>
</feature>
<dbReference type="Proteomes" id="UP000046155">
    <property type="component" value="Unassembled WGS sequence"/>
</dbReference>
<keyword evidence="3" id="KW-1185">Reference proteome</keyword>
<evidence type="ECO:0000256" key="1">
    <source>
        <dbReference type="SAM" id="Phobius"/>
    </source>
</evidence>
<keyword evidence="1" id="KW-0472">Membrane</keyword>
<name>A0A0B7MJ12_9FIRM</name>
<accession>A0A0B7MJ12</accession>
<dbReference type="EMBL" id="CDRZ01000062">
    <property type="protein sequence ID" value="CEO88188.1"/>
    <property type="molecule type" value="Genomic_DNA"/>
</dbReference>
<dbReference type="AlphaFoldDB" id="A0A0B7MJ12"/>
<keyword evidence="1" id="KW-0812">Transmembrane</keyword>
<organism evidence="2 3">
    <name type="scientific">Syntrophaceticus schinkii</name>
    <dbReference type="NCBI Taxonomy" id="499207"/>
    <lineage>
        <taxon>Bacteria</taxon>
        <taxon>Bacillati</taxon>
        <taxon>Bacillota</taxon>
        <taxon>Clostridia</taxon>
        <taxon>Thermoanaerobacterales</taxon>
        <taxon>Thermoanaerobacterales Family III. Incertae Sedis</taxon>
        <taxon>Syntrophaceticus</taxon>
    </lineage>
</organism>
<evidence type="ECO:0000313" key="3">
    <source>
        <dbReference type="Proteomes" id="UP000046155"/>
    </source>
</evidence>
<protein>
    <submittedName>
        <fullName evidence="2">Uncharacterized protein</fullName>
    </submittedName>
</protein>
<reference evidence="3" key="1">
    <citation type="submission" date="2015-01" db="EMBL/GenBank/DDBJ databases">
        <authorList>
            <person name="Manzoor Shahid"/>
            <person name="Zubair Saima"/>
        </authorList>
    </citation>
    <scope>NUCLEOTIDE SEQUENCE [LARGE SCALE GENOMIC DNA]</scope>
    <source>
        <strain evidence="3">Sp3</strain>
    </source>
</reference>
<evidence type="ECO:0000313" key="2">
    <source>
        <dbReference type="EMBL" id="CEO88188.1"/>
    </source>
</evidence>
<gene>
    <name evidence="2" type="ORF">SSCH_1540008</name>
</gene>
<keyword evidence="1" id="KW-1133">Transmembrane helix</keyword>
<dbReference type="RefSeq" id="WP_156972090.1">
    <property type="nucleotide sequence ID" value="NZ_CDRZ01000062.1"/>
</dbReference>
<sequence length="58" mass="6804">MSQEVDLKTKMDEEIQKRVEMYNDPYYEFAPPINKQDYIAATICGIICIAGLIWGIFW</sequence>
<proteinExistence type="predicted"/>